<feature type="compositionally biased region" description="Polar residues" evidence="7">
    <location>
        <begin position="349"/>
        <end position="359"/>
    </location>
</feature>
<feature type="region of interest" description="Disordered" evidence="7">
    <location>
        <begin position="1209"/>
        <end position="1265"/>
    </location>
</feature>
<feature type="compositionally biased region" description="Polar residues" evidence="7">
    <location>
        <begin position="904"/>
        <end position="913"/>
    </location>
</feature>
<feature type="region of interest" description="Disordered" evidence="7">
    <location>
        <begin position="404"/>
        <end position="425"/>
    </location>
</feature>
<evidence type="ECO:0000259" key="8">
    <source>
        <dbReference type="PROSITE" id="PS50118"/>
    </source>
</evidence>
<evidence type="ECO:0000313" key="10">
    <source>
        <dbReference type="RefSeq" id="XP_017787088.1"/>
    </source>
</evidence>
<proteinExistence type="predicted"/>
<feature type="region of interest" description="Disordered" evidence="7">
    <location>
        <begin position="748"/>
        <end position="804"/>
    </location>
</feature>
<feature type="compositionally biased region" description="Polar residues" evidence="7">
    <location>
        <begin position="1530"/>
        <end position="1543"/>
    </location>
</feature>
<keyword evidence="1" id="KW-0597">Phosphoprotein</keyword>
<dbReference type="PANTHER" id="PTHR13059:SF13">
    <property type="entry name" value="PROTEIN CAPICUA HOMOLOG"/>
    <property type="match status" value="1"/>
</dbReference>
<keyword evidence="3 6" id="KW-0238">DNA-binding</keyword>
<feature type="region of interest" description="Disordered" evidence="7">
    <location>
        <begin position="874"/>
        <end position="913"/>
    </location>
</feature>
<dbReference type="RefSeq" id="XP_017787090.1">
    <property type="nucleotide sequence ID" value="XM_017931601.1"/>
</dbReference>
<dbReference type="CDD" id="cd21990">
    <property type="entry name" value="HMG-box_CIC-like"/>
    <property type="match status" value="1"/>
</dbReference>
<feature type="domain" description="HMG box" evidence="8">
    <location>
        <begin position="802"/>
        <end position="870"/>
    </location>
</feature>
<feature type="compositionally biased region" description="Polar residues" evidence="7">
    <location>
        <begin position="1209"/>
        <end position="1242"/>
    </location>
</feature>
<evidence type="ECO:0000256" key="4">
    <source>
        <dbReference type="ARBA" id="ARBA00023163"/>
    </source>
</evidence>
<feature type="compositionally biased region" description="Pro residues" evidence="7">
    <location>
        <begin position="714"/>
        <end position="732"/>
    </location>
</feature>
<evidence type="ECO:0000313" key="11">
    <source>
        <dbReference type="RefSeq" id="XP_017787089.1"/>
    </source>
</evidence>
<feature type="region of interest" description="Disordered" evidence="7">
    <location>
        <begin position="256"/>
        <end position="311"/>
    </location>
</feature>
<dbReference type="SMART" id="SM00398">
    <property type="entry name" value="HMG"/>
    <property type="match status" value="1"/>
</dbReference>
<dbReference type="InterPro" id="IPR058607">
    <property type="entry name" value="HMG-box_Cic-like"/>
</dbReference>
<feature type="compositionally biased region" description="Polar residues" evidence="7">
    <location>
        <begin position="769"/>
        <end position="792"/>
    </location>
</feature>
<dbReference type="Gene3D" id="1.10.30.10">
    <property type="entry name" value="High mobility group box domain"/>
    <property type="match status" value="1"/>
</dbReference>
<evidence type="ECO:0000313" key="9">
    <source>
        <dbReference type="Proteomes" id="UP000695000"/>
    </source>
</evidence>
<evidence type="ECO:0000313" key="12">
    <source>
        <dbReference type="RefSeq" id="XP_017787090.1"/>
    </source>
</evidence>
<dbReference type="InterPro" id="IPR052412">
    <property type="entry name" value="CC-Dev_Transcription_Reg"/>
</dbReference>
<protein>
    <submittedName>
        <fullName evidence="10 11">Protein capicua homolog</fullName>
    </submittedName>
</protein>
<evidence type="ECO:0000256" key="3">
    <source>
        <dbReference type="ARBA" id="ARBA00023125"/>
    </source>
</evidence>
<sequence length="1556" mass="172091">MDAGVCKLPKKRKFDLSELEDRETASAVCVPVSVVQSAIPVAPPQATAVDYSCPIKVEEEHVQRHSNIDLSEWKDHRVLAKQGDWYYPGVIRNATDTDISVELDSSQSTIIQFKNVLQIECYDVIGDASPSIHELRLGTRVCVRHNQGFIEGVVCEIIEGSPIRFRVAVVRDRDELTAKRADLRLLRQPWWDELETFTPLTSENLSLINQPNDYSRNAATTPVSVCTPLSNGRHYDDYGESDDELRREDINFPLEIDTKLSGSSKRSSSIQSRGSSSSSITPRSQPTTPRSQAATPHKYKKGDIVENPNGIRKKFNGKQWRRLCSFGGGICTRESQRRGFCSRHRSLNMRGSTQFPRSNSKNDGEETSRDSETSPNCNERRIAGRFDQDETEAANMLVSLGSSRSATPAFSPNGQGSSPLTMQSPLTVGSKQNVFMPITSHHGIMKRTSPGYNIPASYHHQPVIRPELVRPVQANNSVIRISPNPSPWSPAVSEQSVILQNALTSPASQSTPEPDGTVYCVLPPVQENNLMVIKNEMSNENMKETQSPQSSFQRQIIQNDHIQRSSIGVSTSQPMRSVGSMNSGGAILPVIVHPTQLVPVLPAASQPTQSVVKRTSSLPQTTTVVPSSSSIIIKSEHIASNSSIISQNNMIVNNHNHHNHNHEKSSIIQSVQTPIMQNSSAQLTPVTPQQSQSAFMIPWHSLLPLLTTNQSNVSPPPSELSPPLSAPPIPVQLPAPVSELVEDEVDPEQIPLPNEDDDDVFETEPPDTPNESANSNGNKRRSQSLSSLQNTKEPGAKGRERIRRPMNAFMIFSKRHRAVVHERHPNQDNRTVSKILGEWWYALGPDEKKQYHELALEVKEAHFKAHPEWKWCSKDRRKSSTGSGRSKLSSTGDSGEPTEMPMSPRTQSPQMISSEQRIIVQEQDNGEISDDDQMVICEEPTPEIDLKCKEKVTDSDSESHSDHEVVVENRVFPQKRFSPVLSNNPSEITCRPKPIKARIPSTEITPKYSPVPTSTVLFQYQSPVNPTGVTGFQPTGGAFASPKSIKSEIKTELNENHSNNWTGGSFIINNKSDPIPSSSVPKSEPMWTSTQSVVKSLNINNKISNSIPPISPITRNNFNQPSSEQYTAQPPMRLTFLNPNMGVQNTYCLTGDADRSNVVVVASTSSDLKYVYMQNSFQPDSNGRVTLQPVQIVPKSAAQSVIVSQAQNRHNNSNTNQQHESVVTSTPNIHSTGSAFSYNQVKTESELKSPDGLSPNEVPPSPRISEINVPEMDKEFKLAPTPAQLGRAPLQRRQTKAVSTNISQNNHNTTINNNNNGIAICSIEEQQQQSITSIDGLVSPLTKKNMFKKTKEDGMDRVLEQVNFSQKFSSLPQFKPDECQSPSAIVVAPSPRVFANYKKRPMNSAHRTSIDEDPEPETPLSSSAKVTSASKNVAGTFFFGPEFNIEDVDSMGEASSPRTPKTPGTSRDSDKGHRKILEKKRILVLKLFELHTLFPSQQATTAFQAQHSDVFPNKSSLQLKIREVRQRLMAQNSHSAKSINSPLTPADHNIHVSSNS</sequence>
<dbReference type="InterPro" id="IPR032147">
    <property type="entry name" value="Cic_dom"/>
</dbReference>
<dbReference type="InterPro" id="IPR009071">
    <property type="entry name" value="HMG_box_dom"/>
</dbReference>
<dbReference type="PROSITE" id="PS50118">
    <property type="entry name" value="HMG_BOX_2"/>
    <property type="match status" value="1"/>
</dbReference>
<dbReference type="InterPro" id="IPR036910">
    <property type="entry name" value="HMG_box_dom_sf"/>
</dbReference>
<dbReference type="InterPro" id="IPR058606">
    <property type="entry name" value="HTH_Cic_C"/>
</dbReference>
<dbReference type="Pfam" id="PF00505">
    <property type="entry name" value="HMG_box"/>
    <property type="match status" value="1"/>
</dbReference>
<keyword evidence="4" id="KW-0804">Transcription</keyword>
<evidence type="ECO:0000256" key="2">
    <source>
        <dbReference type="ARBA" id="ARBA00023015"/>
    </source>
</evidence>
<dbReference type="GeneID" id="108569868"/>
<feature type="compositionally biased region" description="Low complexity" evidence="7">
    <location>
        <begin position="261"/>
        <end position="292"/>
    </location>
</feature>
<keyword evidence="9" id="KW-1185">Reference proteome</keyword>
<keyword evidence="5 6" id="KW-0539">Nucleus</keyword>
<feature type="compositionally biased region" description="Polar residues" evidence="7">
    <location>
        <begin position="212"/>
        <end position="230"/>
    </location>
</feature>
<feature type="compositionally biased region" description="Basic and acidic residues" evidence="7">
    <location>
        <begin position="360"/>
        <end position="388"/>
    </location>
</feature>
<dbReference type="RefSeq" id="XP_017787089.1">
    <property type="nucleotide sequence ID" value="XM_017931600.1"/>
</dbReference>
<dbReference type="SUPFAM" id="SSF47095">
    <property type="entry name" value="HMG-box"/>
    <property type="match status" value="1"/>
</dbReference>
<feature type="region of interest" description="Disordered" evidence="7">
    <location>
        <begin position="1448"/>
        <end position="1474"/>
    </location>
</feature>
<keyword evidence="2" id="KW-0805">Transcription regulation</keyword>
<gene>
    <name evidence="10 11 12" type="primary">LOC108569868</name>
</gene>
<evidence type="ECO:0000256" key="6">
    <source>
        <dbReference type="PROSITE-ProRule" id="PRU00267"/>
    </source>
</evidence>
<feature type="region of interest" description="Disordered" evidence="7">
    <location>
        <begin position="335"/>
        <end position="390"/>
    </location>
</feature>
<dbReference type="PANTHER" id="PTHR13059">
    <property type="entry name" value="HMG-BOX TRANSCRIPTION FACTOR BBX"/>
    <property type="match status" value="1"/>
</dbReference>
<evidence type="ECO:0000256" key="7">
    <source>
        <dbReference type="SAM" id="MobiDB-lite"/>
    </source>
</evidence>
<dbReference type="Proteomes" id="UP000695000">
    <property type="component" value="Unplaced"/>
</dbReference>
<feature type="compositionally biased region" description="Low complexity" evidence="7">
    <location>
        <begin position="880"/>
        <end position="892"/>
    </location>
</feature>
<feature type="region of interest" description="Disordered" evidence="7">
    <location>
        <begin position="212"/>
        <end position="242"/>
    </location>
</feature>
<feature type="compositionally biased region" description="Polar residues" evidence="7">
    <location>
        <begin position="1456"/>
        <end position="1466"/>
    </location>
</feature>
<name>A0ABM1NJT9_NICVS</name>
<dbReference type="Pfam" id="PF16090">
    <property type="entry name" value="DUF4819"/>
    <property type="match status" value="1"/>
</dbReference>
<feature type="compositionally biased region" description="Acidic residues" evidence="7">
    <location>
        <begin position="754"/>
        <end position="765"/>
    </location>
</feature>
<evidence type="ECO:0000256" key="5">
    <source>
        <dbReference type="ARBA" id="ARBA00023242"/>
    </source>
</evidence>
<feature type="region of interest" description="Disordered" evidence="7">
    <location>
        <begin position="710"/>
        <end position="732"/>
    </location>
</feature>
<accession>A0ABM1NJT9</accession>
<evidence type="ECO:0000256" key="1">
    <source>
        <dbReference type="ARBA" id="ARBA00022553"/>
    </source>
</evidence>
<dbReference type="RefSeq" id="XP_017787088.1">
    <property type="nucleotide sequence ID" value="XM_017931599.1"/>
</dbReference>
<reference evidence="10 11" key="1">
    <citation type="submission" date="2025-05" db="UniProtKB">
        <authorList>
            <consortium name="RefSeq"/>
        </authorList>
    </citation>
    <scope>IDENTIFICATION</scope>
    <source>
        <tissue evidence="10 11">Whole Larva</tissue>
    </source>
</reference>
<organism evidence="9 11">
    <name type="scientific">Nicrophorus vespilloides</name>
    <name type="common">Boreal carrion beetle</name>
    <dbReference type="NCBI Taxonomy" id="110193"/>
    <lineage>
        <taxon>Eukaryota</taxon>
        <taxon>Metazoa</taxon>
        <taxon>Ecdysozoa</taxon>
        <taxon>Arthropoda</taxon>
        <taxon>Hexapoda</taxon>
        <taxon>Insecta</taxon>
        <taxon>Pterygota</taxon>
        <taxon>Neoptera</taxon>
        <taxon>Endopterygota</taxon>
        <taxon>Coleoptera</taxon>
        <taxon>Polyphaga</taxon>
        <taxon>Staphyliniformia</taxon>
        <taxon>Silphidae</taxon>
        <taxon>Nicrophorinae</taxon>
        <taxon>Nicrophorus</taxon>
    </lineage>
</organism>
<feature type="region of interest" description="Disordered" evidence="7">
    <location>
        <begin position="1530"/>
        <end position="1556"/>
    </location>
</feature>
<feature type="region of interest" description="Disordered" evidence="7">
    <location>
        <begin position="1397"/>
        <end position="1426"/>
    </location>
</feature>
<dbReference type="Pfam" id="PF25981">
    <property type="entry name" value="HTH_Cic_C"/>
    <property type="match status" value="1"/>
</dbReference>
<feature type="DNA-binding region" description="HMG box" evidence="6">
    <location>
        <begin position="802"/>
        <end position="870"/>
    </location>
</feature>